<dbReference type="RefSeq" id="WP_272144775.1">
    <property type="nucleotide sequence ID" value="NZ_JAQNDM010000002.1"/>
</dbReference>
<keyword evidence="2" id="KW-1185">Reference proteome</keyword>
<dbReference type="Proteomes" id="UP001221838">
    <property type="component" value="Unassembled WGS sequence"/>
</dbReference>
<evidence type="ECO:0008006" key="3">
    <source>
        <dbReference type="Google" id="ProtNLM"/>
    </source>
</evidence>
<sequence length="639" mass="70684">MSILQLIHDAVTSGRTPTLDEFGGLQAILKEGDVLVTEPVLDVLVSFAAELRGQDVAALDDLVLRGFQQGKSATCLRDAASRLLQLPSVLARVSKDLQRTLYARVEDRGTRKTALLAAYALEALFRMALAGAAPKHRPLALMADFHAGEDALFASRAAKLAGAAFHVWREDDLVEALERLSQVAEAEDEAAFELGLVALSRALSSAEKVTAQNLLDVARVHFDRAFSIGGGREDALAYRATIDLLQGFSDGKPHDELAAPLTELESAVTRRMFWLDVTDVPSWLRPRFDRDAQWLELVRAAKAAAENLTRPSWLNASRVMEQVLRVYDADRTIESGPGLQALLRPRIETAIARERGLLAHLNELLSTSEWQSEHREVAVLLQARIEVLAQESTQRGKVKEDVPYPLLRGILRDENVLGLSPDHASKLEAALQEHMLRQDIAASVTVQRIVKQIHEELASCRDYEGETKRDFDELLLHVLSFCADRLDGSKRERGARGAYLSKANALEGDLQSDLREYLIGNFLRADVRTEVDGVGAGRTDIYIGFGTRRFIIELKREGEDSSRSGLRKYLGQAAAYQATNVRLGFLGVLDLVERRGPPPHLEDSVWTDSFVPEGGESTRHIVVFRVSGRLTPPSNFSKL</sequence>
<evidence type="ECO:0000313" key="1">
    <source>
        <dbReference type="EMBL" id="MDC0714206.1"/>
    </source>
</evidence>
<gene>
    <name evidence="1" type="ORF">POL68_37430</name>
</gene>
<accession>A0ABT5DKM0</accession>
<organism evidence="1 2">
    <name type="scientific">Stigmatella ashevillensis</name>
    <dbReference type="NCBI Taxonomy" id="2995309"/>
    <lineage>
        <taxon>Bacteria</taxon>
        <taxon>Pseudomonadati</taxon>
        <taxon>Myxococcota</taxon>
        <taxon>Myxococcia</taxon>
        <taxon>Myxococcales</taxon>
        <taxon>Cystobacterineae</taxon>
        <taxon>Archangiaceae</taxon>
        <taxon>Stigmatella</taxon>
    </lineage>
</organism>
<proteinExistence type="predicted"/>
<name>A0ABT5DKM0_9BACT</name>
<reference evidence="1 2" key="1">
    <citation type="submission" date="2022-11" db="EMBL/GenBank/DDBJ databases">
        <title>Minimal conservation of predation-associated metabolite biosynthetic gene clusters underscores biosynthetic potential of Myxococcota including descriptions for ten novel species: Archangium lansinium sp. nov., Myxococcus landrumus sp. nov., Nannocystis bai.</title>
        <authorList>
            <person name="Ahearne A."/>
            <person name="Stevens C."/>
            <person name="Dowd S."/>
        </authorList>
    </citation>
    <scope>NUCLEOTIDE SEQUENCE [LARGE SCALE GENOMIC DNA]</scope>
    <source>
        <strain evidence="1 2">NCWAL01</strain>
    </source>
</reference>
<protein>
    <recommendedName>
        <fullName evidence="3">Protein NO VEIN C-terminal domain-containing protein</fullName>
    </recommendedName>
</protein>
<evidence type="ECO:0000313" key="2">
    <source>
        <dbReference type="Proteomes" id="UP001221838"/>
    </source>
</evidence>
<comment type="caution">
    <text evidence="1">The sequence shown here is derived from an EMBL/GenBank/DDBJ whole genome shotgun (WGS) entry which is preliminary data.</text>
</comment>
<dbReference type="EMBL" id="JAQNDM010000002">
    <property type="protein sequence ID" value="MDC0714206.1"/>
    <property type="molecule type" value="Genomic_DNA"/>
</dbReference>